<accession>A0A1H2F1P6</accession>
<dbReference type="Proteomes" id="UP000243924">
    <property type="component" value="Chromosome I"/>
</dbReference>
<dbReference type="PRINTS" id="PR01438">
    <property type="entry name" value="UNVRSLSTRESS"/>
</dbReference>
<evidence type="ECO:0000259" key="2">
    <source>
        <dbReference type="Pfam" id="PF00582"/>
    </source>
</evidence>
<sequence length="145" mass="16183">MLNHLLLPIDLQHPSSWETALPTAISLARQNHARLTLLSVTPNFGTTLVAGYFPKDFAEETRKALHDRLQVFVENHLPADLQSDFLVADGKVWEAILGSADKLGVDLIIMASHKRPKLERMLLGTNAMRVVQQAPQSVMIVRTPR</sequence>
<proteinExistence type="inferred from homology"/>
<dbReference type="InterPro" id="IPR006015">
    <property type="entry name" value="Universal_stress_UspA"/>
</dbReference>
<evidence type="ECO:0000313" key="3">
    <source>
        <dbReference type="EMBL" id="SDU00878.1"/>
    </source>
</evidence>
<dbReference type="RefSeq" id="WP_092385082.1">
    <property type="nucleotide sequence ID" value="NZ_LT629787.1"/>
</dbReference>
<comment type="similarity">
    <text evidence="1">Belongs to the universal stress protein A family.</text>
</comment>
<dbReference type="InterPro" id="IPR014729">
    <property type="entry name" value="Rossmann-like_a/b/a_fold"/>
</dbReference>
<dbReference type="CDD" id="cd00293">
    <property type="entry name" value="USP-like"/>
    <property type="match status" value="1"/>
</dbReference>
<reference evidence="4" key="1">
    <citation type="submission" date="2016-10" db="EMBL/GenBank/DDBJ databases">
        <authorList>
            <person name="Varghese N."/>
            <person name="Submissions S."/>
        </authorList>
    </citation>
    <scope>NUCLEOTIDE SEQUENCE [LARGE SCALE GENOMIC DNA]</scope>
    <source>
        <strain evidence="4">CECT 8338</strain>
    </source>
</reference>
<organism evidence="3 4">
    <name type="scientific">Halopseudomonas salegens</name>
    <dbReference type="NCBI Taxonomy" id="1434072"/>
    <lineage>
        <taxon>Bacteria</taxon>
        <taxon>Pseudomonadati</taxon>
        <taxon>Pseudomonadota</taxon>
        <taxon>Gammaproteobacteria</taxon>
        <taxon>Pseudomonadales</taxon>
        <taxon>Pseudomonadaceae</taxon>
        <taxon>Halopseudomonas</taxon>
    </lineage>
</organism>
<dbReference type="Gene3D" id="3.40.50.620">
    <property type="entry name" value="HUPs"/>
    <property type="match status" value="1"/>
</dbReference>
<dbReference type="PANTHER" id="PTHR46268:SF6">
    <property type="entry name" value="UNIVERSAL STRESS PROTEIN UP12"/>
    <property type="match status" value="1"/>
</dbReference>
<keyword evidence="4" id="KW-1185">Reference proteome</keyword>
<dbReference type="Pfam" id="PF00582">
    <property type="entry name" value="Usp"/>
    <property type="match status" value="1"/>
</dbReference>
<dbReference type="SUPFAM" id="SSF52402">
    <property type="entry name" value="Adenine nucleotide alpha hydrolases-like"/>
    <property type="match status" value="1"/>
</dbReference>
<dbReference type="EMBL" id="LT629787">
    <property type="protein sequence ID" value="SDU00878.1"/>
    <property type="molecule type" value="Genomic_DNA"/>
</dbReference>
<protein>
    <submittedName>
        <fullName evidence="3">Nucleotide-binding universal stress protein, UspA family</fullName>
    </submittedName>
</protein>
<feature type="domain" description="UspA" evidence="2">
    <location>
        <begin position="1"/>
        <end position="142"/>
    </location>
</feature>
<dbReference type="OrthoDB" id="9792500at2"/>
<dbReference type="STRING" id="1434072.SAMN05216210_1192"/>
<dbReference type="PANTHER" id="PTHR46268">
    <property type="entry name" value="STRESS RESPONSE PROTEIN NHAX"/>
    <property type="match status" value="1"/>
</dbReference>
<gene>
    <name evidence="3" type="ORF">SAMN05216210_1192</name>
</gene>
<dbReference type="AlphaFoldDB" id="A0A1H2F1P6"/>
<evidence type="ECO:0000256" key="1">
    <source>
        <dbReference type="ARBA" id="ARBA00008791"/>
    </source>
</evidence>
<evidence type="ECO:0000313" key="4">
    <source>
        <dbReference type="Proteomes" id="UP000243924"/>
    </source>
</evidence>
<name>A0A1H2F1P6_9GAMM</name>
<dbReference type="InterPro" id="IPR006016">
    <property type="entry name" value="UspA"/>
</dbReference>